<sequence>MGIAGAYCLILLHVTSTEKKNSGQYQIMIGVDCETQNVIGEIGIDETLSEYFWVFELTSIIKLIIINNVFKKKKKKKKNNNNNNNKEEQISTTTTTLEPLENKLTPTNFLLFKQTTIEEELLECQQQVDELCTQAEKLKQLEQKKSGEIDFPLSFSSAIQSNTFEQLHLNAYFDLHLHKFMIFGPCPHTKIYNFDDTIFISYAIIIVFLPSNYIGGNYRFINQNLEPIYPTNSTNIFLFGKNLNKMPTKLIIPFQHSLDDSPYFSYLFHDKYRITFELIKSAMKYFSSFLIYSAIFSNEKISNSISII</sequence>
<dbReference type="EMBL" id="CAJNOO010001363">
    <property type="protein sequence ID" value="CAF1141560.1"/>
    <property type="molecule type" value="Genomic_DNA"/>
</dbReference>
<gene>
    <name evidence="2" type="ORF">RFH988_LOCUS21417</name>
</gene>
<proteinExistence type="predicted"/>
<feature type="transmembrane region" description="Helical" evidence="1">
    <location>
        <begin position="51"/>
        <end position="70"/>
    </location>
</feature>
<evidence type="ECO:0000256" key="1">
    <source>
        <dbReference type="SAM" id="Phobius"/>
    </source>
</evidence>
<name>A0A814S272_9BILA</name>
<organism evidence="2 3">
    <name type="scientific">Rotaria sordida</name>
    <dbReference type="NCBI Taxonomy" id="392033"/>
    <lineage>
        <taxon>Eukaryota</taxon>
        <taxon>Metazoa</taxon>
        <taxon>Spiralia</taxon>
        <taxon>Gnathifera</taxon>
        <taxon>Rotifera</taxon>
        <taxon>Eurotatoria</taxon>
        <taxon>Bdelloidea</taxon>
        <taxon>Philodinida</taxon>
        <taxon>Philodinidae</taxon>
        <taxon>Rotaria</taxon>
    </lineage>
</organism>
<protein>
    <submittedName>
        <fullName evidence="2">Uncharacterized protein</fullName>
    </submittedName>
</protein>
<comment type="caution">
    <text evidence="2">The sequence shown here is derived from an EMBL/GenBank/DDBJ whole genome shotgun (WGS) entry which is preliminary data.</text>
</comment>
<evidence type="ECO:0000313" key="3">
    <source>
        <dbReference type="Proteomes" id="UP000663882"/>
    </source>
</evidence>
<keyword evidence="1" id="KW-0472">Membrane</keyword>
<reference evidence="2" key="1">
    <citation type="submission" date="2021-02" db="EMBL/GenBank/DDBJ databases">
        <authorList>
            <person name="Nowell W R."/>
        </authorList>
    </citation>
    <scope>NUCLEOTIDE SEQUENCE</scope>
</reference>
<dbReference type="OrthoDB" id="124582at2759"/>
<dbReference type="Proteomes" id="UP000663882">
    <property type="component" value="Unassembled WGS sequence"/>
</dbReference>
<evidence type="ECO:0000313" key="2">
    <source>
        <dbReference type="EMBL" id="CAF1141560.1"/>
    </source>
</evidence>
<accession>A0A814S272</accession>
<keyword evidence="1" id="KW-0812">Transmembrane</keyword>
<dbReference type="AlphaFoldDB" id="A0A814S272"/>
<keyword evidence="1" id="KW-1133">Transmembrane helix</keyword>